<evidence type="ECO:0000313" key="2">
    <source>
        <dbReference type="EnsemblPlants" id="ONIVA02G33040.1"/>
    </source>
</evidence>
<dbReference type="Proteomes" id="UP000006591">
    <property type="component" value="Chromosome 2"/>
</dbReference>
<organism evidence="2">
    <name type="scientific">Oryza nivara</name>
    <name type="common">Indian wild rice</name>
    <name type="synonym">Oryza sativa f. spontanea</name>
    <dbReference type="NCBI Taxonomy" id="4536"/>
    <lineage>
        <taxon>Eukaryota</taxon>
        <taxon>Viridiplantae</taxon>
        <taxon>Streptophyta</taxon>
        <taxon>Embryophyta</taxon>
        <taxon>Tracheophyta</taxon>
        <taxon>Spermatophyta</taxon>
        <taxon>Magnoliopsida</taxon>
        <taxon>Liliopsida</taxon>
        <taxon>Poales</taxon>
        <taxon>Poaceae</taxon>
        <taxon>BOP clade</taxon>
        <taxon>Oryzoideae</taxon>
        <taxon>Oryzeae</taxon>
        <taxon>Oryzinae</taxon>
        <taxon>Oryza</taxon>
    </lineage>
</organism>
<feature type="compositionally biased region" description="Basic residues" evidence="1">
    <location>
        <begin position="1"/>
        <end position="11"/>
    </location>
</feature>
<dbReference type="HOGENOM" id="CLU_2125000_0_0_1"/>
<protein>
    <submittedName>
        <fullName evidence="2">Uncharacterized protein</fullName>
    </submittedName>
</protein>
<reference evidence="2" key="1">
    <citation type="submission" date="2015-04" db="UniProtKB">
        <authorList>
            <consortium name="EnsemblPlants"/>
        </authorList>
    </citation>
    <scope>IDENTIFICATION</scope>
    <source>
        <strain evidence="2">SL10</strain>
    </source>
</reference>
<sequence length="114" mass="13882">MARRAPGRAPRRAPGAHPDAQDVRQLRGHVRRRRGPLHRRRAARAEPAQEERLRQRGRRRLRRRRHHIRLQRKEHPFCAHSWFLPGFYICCAGRWRQHYQSGQWQRVLSLHSRE</sequence>
<evidence type="ECO:0000256" key="1">
    <source>
        <dbReference type="SAM" id="MobiDB-lite"/>
    </source>
</evidence>
<feature type="compositionally biased region" description="Basic residues" evidence="1">
    <location>
        <begin position="26"/>
        <end position="42"/>
    </location>
</feature>
<dbReference type="AlphaFoldDB" id="A0A0E0GC73"/>
<feature type="region of interest" description="Disordered" evidence="1">
    <location>
        <begin position="1"/>
        <end position="60"/>
    </location>
</feature>
<feature type="compositionally biased region" description="Basic and acidic residues" evidence="1">
    <location>
        <begin position="43"/>
        <end position="54"/>
    </location>
</feature>
<proteinExistence type="predicted"/>
<name>A0A0E0GC73_ORYNI</name>
<dbReference type="EnsemblPlants" id="ONIVA02G33040.1">
    <property type="protein sequence ID" value="ONIVA02G33040.1"/>
    <property type="gene ID" value="ONIVA02G33040"/>
</dbReference>
<keyword evidence="3" id="KW-1185">Reference proteome</keyword>
<dbReference type="Gramene" id="ONIVA02G33040.1">
    <property type="protein sequence ID" value="ONIVA02G33040.1"/>
    <property type="gene ID" value="ONIVA02G33040"/>
</dbReference>
<reference evidence="2" key="2">
    <citation type="submission" date="2018-04" db="EMBL/GenBank/DDBJ databases">
        <title>OnivRS2 (Oryza nivara Reference Sequence Version 2).</title>
        <authorList>
            <person name="Zhang J."/>
            <person name="Kudrna D."/>
            <person name="Lee S."/>
            <person name="Talag J."/>
            <person name="Rajasekar S."/>
            <person name="Welchert J."/>
            <person name="Hsing Y.-I."/>
            <person name="Wing R.A."/>
        </authorList>
    </citation>
    <scope>NUCLEOTIDE SEQUENCE [LARGE SCALE GENOMIC DNA]</scope>
    <source>
        <strain evidence="2">SL10</strain>
    </source>
</reference>
<evidence type="ECO:0000313" key="3">
    <source>
        <dbReference type="Proteomes" id="UP000006591"/>
    </source>
</evidence>
<accession>A0A0E0GC73</accession>